<dbReference type="InterPro" id="IPR016130">
    <property type="entry name" value="Tyr_Pase_AS"/>
</dbReference>
<dbReference type="GO" id="GO:0004725">
    <property type="term" value="F:protein tyrosine phosphatase activity"/>
    <property type="evidence" value="ECO:0007669"/>
    <property type="project" value="InterPro"/>
</dbReference>
<dbReference type="CDD" id="cd00047">
    <property type="entry name" value="PTPc"/>
    <property type="match status" value="2"/>
</dbReference>
<protein>
    <submittedName>
        <fullName evidence="4">Receptor-type tyrosine-protein phosphatase</fullName>
    </submittedName>
</protein>
<feature type="domain" description="Tyrosine-protein phosphatase" evidence="2">
    <location>
        <begin position="233"/>
        <end position="513"/>
    </location>
</feature>
<feature type="domain" description="Tyrosine specific protein phosphatases" evidence="3">
    <location>
        <begin position="419"/>
        <end position="458"/>
    </location>
</feature>
<proteinExistence type="predicted"/>
<dbReference type="OrthoDB" id="5854685at2759"/>
<feature type="domain" description="Tyrosine specific protein phosphatases" evidence="3">
    <location>
        <begin position="153"/>
        <end position="214"/>
    </location>
</feature>
<feature type="domain" description="Tyrosine-protein phosphatase" evidence="2">
    <location>
        <begin position="7"/>
        <end position="224"/>
    </location>
</feature>
<dbReference type="PANTHER" id="PTHR19134:SF449">
    <property type="entry name" value="TYROSINE-PROTEIN PHOSPHATASE 1"/>
    <property type="match status" value="1"/>
</dbReference>
<accession>A0A9Q0RGQ2</accession>
<dbReference type="PROSITE" id="PS00383">
    <property type="entry name" value="TYR_PHOSPHATASE_1"/>
    <property type="match status" value="1"/>
</dbReference>
<dbReference type="PANTHER" id="PTHR19134">
    <property type="entry name" value="RECEPTOR-TYPE TYROSINE-PROTEIN PHOSPHATASE"/>
    <property type="match status" value="1"/>
</dbReference>
<dbReference type="SMART" id="SM00194">
    <property type="entry name" value="PTPc"/>
    <property type="match status" value="2"/>
</dbReference>
<evidence type="ECO:0000313" key="5">
    <source>
        <dbReference type="Proteomes" id="UP001149090"/>
    </source>
</evidence>
<dbReference type="InterPro" id="IPR000387">
    <property type="entry name" value="Tyr_Pase_dom"/>
</dbReference>
<dbReference type="EMBL" id="JAPDFW010000044">
    <property type="protein sequence ID" value="KAJ5078988.1"/>
    <property type="molecule type" value="Genomic_DNA"/>
</dbReference>
<dbReference type="SMART" id="SM00404">
    <property type="entry name" value="PTPc_motif"/>
    <property type="match status" value="2"/>
</dbReference>
<evidence type="ECO:0000256" key="1">
    <source>
        <dbReference type="SAM" id="MobiDB-lite"/>
    </source>
</evidence>
<feature type="region of interest" description="Disordered" evidence="1">
    <location>
        <begin position="19"/>
        <end position="50"/>
    </location>
</feature>
<reference evidence="4" key="1">
    <citation type="submission" date="2022-10" db="EMBL/GenBank/DDBJ databases">
        <title>Novel sulphate-reducing endosymbionts in the free-living metamonad Anaeramoeba.</title>
        <authorList>
            <person name="Jerlstrom-Hultqvist J."/>
            <person name="Cepicka I."/>
            <person name="Gallot-Lavallee L."/>
            <person name="Salas-Leiva D."/>
            <person name="Curtis B.A."/>
            <person name="Zahonova K."/>
            <person name="Pipaliya S."/>
            <person name="Dacks J."/>
            <person name="Roger A.J."/>
        </authorList>
    </citation>
    <scope>NUCLEOTIDE SEQUENCE</scope>
    <source>
        <strain evidence="4">BMAN</strain>
    </source>
</reference>
<evidence type="ECO:0000259" key="2">
    <source>
        <dbReference type="PROSITE" id="PS50055"/>
    </source>
</evidence>
<feature type="compositionally biased region" description="Low complexity" evidence="1">
    <location>
        <begin position="30"/>
        <end position="42"/>
    </location>
</feature>
<gene>
    <name evidence="4" type="ORF">M0811_04711</name>
</gene>
<dbReference type="InterPro" id="IPR000242">
    <property type="entry name" value="PTP_cat"/>
</dbReference>
<keyword evidence="4" id="KW-0675">Receptor</keyword>
<dbReference type="InterPro" id="IPR029021">
    <property type="entry name" value="Prot-tyrosine_phosphatase-like"/>
</dbReference>
<dbReference type="PROSITE" id="PS50055">
    <property type="entry name" value="TYR_PHOSPHATASE_PTP"/>
    <property type="match status" value="2"/>
</dbReference>
<organism evidence="4 5">
    <name type="scientific">Anaeramoeba ignava</name>
    <name type="common">Anaerobic marine amoeba</name>
    <dbReference type="NCBI Taxonomy" id="1746090"/>
    <lineage>
        <taxon>Eukaryota</taxon>
        <taxon>Metamonada</taxon>
        <taxon>Anaeramoebidae</taxon>
        <taxon>Anaeramoeba</taxon>
    </lineage>
</organism>
<dbReference type="InterPro" id="IPR050348">
    <property type="entry name" value="Protein-Tyr_Phosphatase"/>
</dbReference>
<dbReference type="AlphaFoldDB" id="A0A9Q0RGQ2"/>
<dbReference type="Gene3D" id="3.90.190.10">
    <property type="entry name" value="Protein tyrosine phosphatase superfamily"/>
    <property type="match status" value="3"/>
</dbReference>
<keyword evidence="5" id="KW-1185">Reference proteome</keyword>
<dbReference type="InterPro" id="IPR003595">
    <property type="entry name" value="Tyr_Pase_cat"/>
</dbReference>
<evidence type="ECO:0000259" key="3">
    <source>
        <dbReference type="PROSITE" id="PS50056"/>
    </source>
</evidence>
<name>A0A9Q0RGQ2_ANAIG</name>
<dbReference type="PROSITE" id="PS50056">
    <property type="entry name" value="TYR_PHOSPHATASE_2"/>
    <property type="match status" value="2"/>
</dbReference>
<sequence length="521" mass="61091">MNKIEDLLKNYSNLNYKQSRDIYPSHQKSNKNNETTEATESENLPKNRYSDVLPNNKFRVHLKNSVNDYINASFIFDNENTDIDNPKYIACQCPLLRTQNDFWQMILEQNAFVIVSLTDAQRISHRNIRTKCEKFWPKKNSPLKLNNIIIEHAGIGRTGVFILVDLILKRLKNAIIQQKEKGIEIPKQILDIPETLIELRKYRYGLVQTVPQFQFAIHMIGKVGLEIFIKKLFQLKLQKSQDIYPSYQKSNKNNETTEAEKPENMLKNRHSDVLPNNKFRVHLKNSVNDYINASFIFDNENTDIDNPKYIACQCPLLRTQNDFWQMILEQNVFVIVSLTDAEHLSTDENNRHKCGKFWPKKNSLLKFNNIIIEKRSKDFHENCKNLVIRKLEIKYEKETRIISHIQYLGWPDFGVPETTEEFELLRNFVNENCEKVPIVVHCCAGVGRTGVFILVDLILKRLKNAIIQQKEKGIEIPKQILDIPETLIEIWKYKYVLQSIPQFQFAIHTIGKVGLEMLKKI</sequence>
<dbReference type="PRINTS" id="PR00700">
    <property type="entry name" value="PRTYPHPHTASE"/>
</dbReference>
<dbReference type="SUPFAM" id="SSF52799">
    <property type="entry name" value="(Phosphotyrosine protein) phosphatases II"/>
    <property type="match status" value="2"/>
</dbReference>
<dbReference type="Pfam" id="PF00102">
    <property type="entry name" value="Y_phosphatase"/>
    <property type="match status" value="2"/>
</dbReference>
<comment type="caution">
    <text evidence="4">The sequence shown here is derived from an EMBL/GenBank/DDBJ whole genome shotgun (WGS) entry which is preliminary data.</text>
</comment>
<dbReference type="Proteomes" id="UP001149090">
    <property type="component" value="Unassembled WGS sequence"/>
</dbReference>
<evidence type="ECO:0000313" key="4">
    <source>
        <dbReference type="EMBL" id="KAJ5078988.1"/>
    </source>
</evidence>